<sequence length="131" mass="14796">MGSTYPILDSTPCSISRQHRDRMGKYFSRSPSLSIPPSLSSSSLASLSISPSLPLSLLFSLSLTLFFLPLFISLSLSHPILSLSHTHPIFFFSLSLFFFDASLFQNNQYIHNGKRPRRVCWLVLPQKMLCE</sequence>
<feature type="transmembrane region" description="Helical" evidence="1">
    <location>
        <begin position="88"/>
        <end position="105"/>
    </location>
</feature>
<protein>
    <submittedName>
        <fullName evidence="2">Uncharacterized protein</fullName>
    </submittedName>
</protein>
<keyword evidence="1" id="KW-0812">Transmembrane</keyword>
<organism evidence="2">
    <name type="scientific">Cacopsylla melanoneura</name>
    <dbReference type="NCBI Taxonomy" id="428564"/>
    <lineage>
        <taxon>Eukaryota</taxon>
        <taxon>Metazoa</taxon>
        <taxon>Ecdysozoa</taxon>
        <taxon>Arthropoda</taxon>
        <taxon>Hexapoda</taxon>
        <taxon>Insecta</taxon>
        <taxon>Pterygota</taxon>
        <taxon>Neoptera</taxon>
        <taxon>Paraneoptera</taxon>
        <taxon>Hemiptera</taxon>
        <taxon>Sternorrhyncha</taxon>
        <taxon>Psylloidea</taxon>
        <taxon>Psyllidae</taxon>
        <taxon>Psyllinae</taxon>
        <taxon>Cacopsylla</taxon>
    </lineage>
</organism>
<name>A0A8D8X1A9_9HEMI</name>
<feature type="transmembrane region" description="Helical" evidence="1">
    <location>
        <begin position="55"/>
        <end position="76"/>
    </location>
</feature>
<keyword evidence="1" id="KW-0472">Membrane</keyword>
<evidence type="ECO:0000256" key="1">
    <source>
        <dbReference type="SAM" id="Phobius"/>
    </source>
</evidence>
<reference evidence="2" key="1">
    <citation type="submission" date="2021-05" db="EMBL/GenBank/DDBJ databases">
        <authorList>
            <person name="Alioto T."/>
            <person name="Alioto T."/>
            <person name="Gomez Garrido J."/>
        </authorList>
    </citation>
    <scope>NUCLEOTIDE SEQUENCE</scope>
</reference>
<keyword evidence="1" id="KW-1133">Transmembrane helix</keyword>
<dbReference type="AlphaFoldDB" id="A0A8D8X1A9"/>
<proteinExistence type="predicted"/>
<evidence type="ECO:0000313" key="2">
    <source>
        <dbReference type="EMBL" id="CAG6678753.1"/>
    </source>
</evidence>
<dbReference type="EMBL" id="HBUF01246960">
    <property type="protein sequence ID" value="CAG6678753.1"/>
    <property type="molecule type" value="Transcribed_RNA"/>
</dbReference>
<accession>A0A8D8X1A9</accession>